<evidence type="ECO:0008006" key="3">
    <source>
        <dbReference type="Google" id="ProtNLM"/>
    </source>
</evidence>
<dbReference type="Gene3D" id="3.40.50.2000">
    <property type="entry name" value="Glycogen Phosphorylase B"/>
    <property type="match status" value="1"/>
</dbReference>
<accession>A0A1Y5S0B1</accession>
<sequence length="126" mass="13718">MILLGFIDRSDYFKEMAAATAVVTLSDRPNIMQMAIHEAVSLGVPVLTNRSQTTEPLLEDGGVFCDLTSDSLAEAVRETVRSSEDLRTAARGLMPRRIADVQRELDAARAANPDLFKPPSKLMGPS</sequence>
<evidence type="ECO:0000313" key="1">
    <source>
        <dbReference type="EMBL" id="SLN29063.1"/>
    </source>
</evidence>
<organism evidence="1 2">
    <name type="scientific">Pacificibacter marinus</name>
    <dbReference type="NCBI Taxonomy" id="658057"/>
    <lineage>
        <taxon>Bacteria</taxon>
        <taxon>Pseudomonadati</taxon>
        <taxon>Pseudomonadota</taxon>
        <taxon>Alphaproteobacteria</taxon>
        <taxon>Rhodobacterales</taxon>
        <taxon>Roseobacteraceae</taxon>
        <taxon>Pacificibacter</taxon>
    </lineage>
</organism>
<evidence type="ECO:0000313" key="2">
    <source>
        <dbReference type="Proteomes" id="UP000193307"/>
    </source>
</evidence>
<dbReference type="EMBL" id="FWFW01000003">
    <property type="protein sequence ID" value="SLN29063.1"/>
    <property type="molecule type" value="Genomic_DNA"/>
</dbReference>
<proteinExistence type="predicted"/>
<dbReference type="AlphaFoldDB" id="A0A1Y5S0B1"/>
<keyword evidence="2" id="KW-1185">Reference proteome</keyword>
<gene>
    <name evidence="1" type="ORF">PAM7971_01091</name>
</gene>
<protein>
    <recommendedName>
        <fullName evidence="3">Glycosyl transferases group 1</fullName>
    </recommendedName>
</protein>
<reference evidence="1 2" key="1">
    <citation type="submission" date="2017-03" db="EMBL/GenBank/DDBJ databases">
        <authorList>
            <person name="Afonso C.L."/>
            <person name="Miller P.J."/>
            <person name="Scott M.A."/>
            <person name="Spackman E."/>
            <person name="Goraichik I."/>
            <person name="Dimitrov K.M."/>
            <person name="Suarez D.L."/>
            <person name="Swayne D.E."/>
        </authorList>
    </citation>
    <scope>NUCLEOTIDE SEQUENCE [LARGE SCALE GENOMIC DNA]</scope>
    <source>
        <strain evidence="1 2">CECT 7971</strain>
    </source>
</reference>
<dbReference type="Proteomes" id="UP000193307">
    <property type="component" value="Unassembled WGS sequence"/>
</dbReference>
<name>A0A1Y5S0B1_9RHOB</name>
<dbReference type="STRING" id="658057.SAMN04488032_108216"/>
<dbReference type="SUPFAM" id="SSF53756">
    <property type="entry name" value="UDP-Glycosyltransferase/glycogen phosphorylase"/>
    <property type="match status" value="1"/>
</dbReference>